<evidence type="ECO:0000259" key="7">
    <source>
        <dbReference type="PROSITE" id="PS51123"/>
    </source>
</evidence>
<gene>
    <name evidence="8" type="ORF">DI392_02815</name>
</gene>
<keyword evidence="9" id="KW-1185">Reference proteome</keyword>
<dbReference type="OrthoDB" id="9792521at2"/>
<feature type="chain" id="PRO_5015538533" evidence="6">
    <location>
        <begin position="26"/>
        <end position="220"/>
    </location>
</feature>
<evidence type="ECO:0000256" key="6">
    <source>
        <dbReference type="SAM" id="SignalP"/>
    </source>
</evidence>
<feature type="signal peptide" evidence="6">
    <location>
        <begin position="1"/>
        <end position="25"/>
    </location>
</feature>
<dbReference type="Proteomes" id="UP000245362">
    <property type="component" value="Unassembled WGS sequence"/>
</dbReference>
<dbReference type="PANTHER" id="PTHR30329">
    <property type="entry name" value="STATOR ELEMENT OF FLAGELLAR MOTOR COMPLEX"/>
    <property type="match status" value="1"/>
</dbReference>
<sequence>MILNIKVIPVLAFVVASSLAGAVYAGEQESGQVNRALNYYCAKKEVSTEESVVIGQSTQVNLKSGSFYLVESDSTYQATLDLVSQEAVRMGVSRDCSEYLLSKGRLQGYEQGNVIARVFFDFDKYHLSKDSRYILQSVADKLKQDSSELILEGHTDSIGTKAYNFTLGLKRSEAVKAYLAEKGVSTDDMVAVSRGEGHPIASNKTAEGRRQNRRVDMISE</sequence>
<reference evidence="8 9" key="1">
    <citation type="submission" date="2018-05" db="EMBL/GenBank/DDBJ databases">
        <title>Vibrio limimaris sp. nov., isolated from marine sediment.</title>
        <authorList>
            <person name="Li C.-M."/>
        </authorList>
    </citation>
    <scope>NUCLEOTIDE SEQUENCE [LARGE SCALE GENOMIC DNA]</scope>
    <source>
        <strain evidence="8 9">E4404</strain>
    </source>
</reference>
<evidence type="ECO:0000256" key="2">
    <source>
        <dbReference type="ARBA" id="ARBA00023136"/>
    </source>
</evidence>
<dbReference type="Pfam" id="PF00691">
    <property type="entry name" value="OmpA"/>
    <property type="match status" value="1"/>
</dbReference>
<keyword evidence="3" id="KW-0998">Cell outer membrane</keyword>
<evidence type="ECO:0000313" key="9">
    <source>
        <dbReference type="Proteomes" id="UP000245362"/>
    </source>
</evidence>
<feature type="domain" description="OmpA-like" evidence="7">
    <location>
        <begin position="107"/>
        <end position="220"/>
    </location>
</feature>
<feature type="region of interest" description="Disordered" evidence="5">
    <location>
        <begin position="196"/>
        <end position="220"/>
    </location>
</feature>
<dbReference type="CDD" id="cd07185">
    <property type="entry name" value="OmpA_C-like"/>
    <property type="match status" value="1"/>
</dbReference>
<dbReference type="EMBL" id="QFWT01000001">
    <property type="protein sequence ID" value="PWI35214.1"/>
    <property type="molecule type" value="Genomic_DNA"/>
</dbReference>
<dbReference type="PROSITE" id="PS51123">
    <property type="entry name" value="OMPA_2"/>
    <property type="match status" value="1"/>
</dbReference>
<dbReference type="AlphaFoldDB" id="A0A2U3BEN0"/>
<proteinExistence type="predicted"/>
<dbReference type="Gene3D" id="3.30.1330.60">
    <property type="entry name" value="OmpA-like domain"/>
    <property type="match status" value="1"/>
</dbReference>
<dbReference type="RefSeq" id="WP_109318366.1">
    <property type="nucleotide sequence ID" value="NZ_QFWT01000001.1"/>
</dbReference>
<dbReference type="InterPro" id="IPR036737">
    <property type="entry name" value="OmpA-like_sf"/>
</dbReference>
<protein>
    <submittedName>
        <fullName evidence="8">OmpA family protein</fullName>
    </submittedName>
</protein>
<feature type="compositionally biased region" description="Basic and acidic residues" evidence="5">
    <location>
        <begin position="206"/>
        <end position="220"/>
    </location>
</feature>
<evidence type="ECO:0000313" key="8">
    <source>
        <dbReference type="EMBL" id="PWI35214.1"/>
    </source>
</evidence>
<dbReference type="PRINTS" id="PR01021">
    <property type="entry name" value="OMPADOMAIN"/>
</dbReference>
<comment type="caution">
    <text evidence="8">The sequence shown here is derived from an EMBL/GenBank/DDBJ whole genome shotgun (WGS) entry which is preliminary data.</text>
</comment>
<evidence type="ECO:0000256" key="4">
    <source>
        <dbReference type="PROSITE-ProRule" id="PRU00473"/>
    </source>
</evidence>
<organism evidence="8 9">
    <name type="scientific">Vibrio albus</name>
    <dbReference type="NCBI Taxonomy" id="2200953"/>
    <lineage>
        <taxon>Bacteria</taxon>
        <taxon>Pseudomonadati</taxon>
        <taxon>Pseudomonadota</taxon>
        <taxon>Gammaproteobacteria</taxon>
        <taxon>Vibrionales</taxon>
        <taxon>Vibrionaceae</taxon>
        <taxon>Vibrio</taxon>
    </lineage>
</organism>
<evidence type="ECO:0000256" key="5">
    <source>
        <dbReference type="SAM" id="MobiDB-lite"/>
    </source>
</evidence>
<evidence type="ECO:0000256" key="3">
    <source>
        <dbReference type="ARBA" id="ARBA00023237"/>
    </source>
</evidence>
<dbReference type="InterPro" id="IPR006665">
    <property type="entry name" value="OmpA-like"/>
</dbReference>
<dbReference type="InterPro" id="IPR050330">
    <property type="entry name" value="Bact_OuterMem_StrucFunc"/>
</dbReference>
<evidence type="ECO:0000256" key="1">
    <source>
        <dbReference type="ARBA" id="ARBA00004442"/>
    </source>
</evidence>
<dbReference type="GO" id="GO:0009279">
    <property type="term" value="C:cell outer membrane"/>
    <property type="evidence" value="ECO:0007669"/>
    <property type="project" value="UniProtKB-SubCell"/>
</dbReference>
<keyword evidence="2 4" id="KW-0472">Membrane</keyword>
<dbReference type="InterPro" id="IPR006664">
    <property type="entry name" value="OMP_bac"/>
</dbReference>
<accession>A0A2U3BEN0</accession>
<keyword evidence="6" id="KW-0732">Signal</keyword>
<name>A0A2U3BEN0_9VIBR</name>
<dbReference type="PANTHER" id="PTHR30329:SF21">
    <property type="entry name" value="LIPOPROTEIN YIAD-RELATED"/>
    <property type="match status" value="1"/>
</dbReference>
<comment type="subcellular location">
    <subcellularLocation>
        <location evidence="1">Cell outer membrane</location>
    </subcellularLocation>
</comment>
<dbReference type="SUPFAM" id="SSF103088">
    <property type="entry name" value="OmpA-like"/>
    <property type="match status" value="1"/>
</dbReference>